<comment type="caution">
    <text evidence="2">The sequence shown here is derived from an EMBL/GenBank/DDBJ whole genome shotgun (WGS) entry which is preliminary data.</text>
</comment>
<feature type="domain" description="SnoaL-like" evidence="1">
    <location>
        <begin position="21"/>
        <end position="142"/>
    </location>
</feature>
<dbReference type="Proteomes" id="UP001234216">
    <property type="component" value="Unassembled WGS sequence"/>
</dbReference>
<gene>
    <name evidence="2" type="ORF">QFZ22_001553</name>
</gene>
<dbReference type="Pfam" id="PF13474">
    <property type="entry name" value="SnoaL_3"/>
    <property type="match status" value="1"/>
</dbReference>
<dbReference type="Gene3D" id="3.10.450.50">
    <property type="match status" value="1"/>
</dbReference>
<dbReference type="NCBIfam" id="TIGR02246">
    <property type="entry name" value="SgcJ/EcaC family oxidoreductase"/>
    <property type="match status" value="1"/>
</dbReference>
<dbReference type="SUPFAM" id="SSF54427">
    <property type="entry name" value="NTF2-like"/>
    <property type="match status" value="1"/>
</dbReference>
<organism evidence="2 3">
    <name type="scientific">Streptomyces canus</name>
    <dbReference type="NCBI Taxonomy" id="58343"/>
    <lineage>
        <taxon>Bacteria</taxon>
        <taxon>Bacillati</taxon>
        <taxon>Actinomycetota</taxon>
        <taxon>Actinomycetes</taxon>
        <taxon>Kitasatosporales</taxon>
        <taxon>Streptomycetaceae</taxon>
        <taxon>Streptomyces</taxon>
        <taxon>Streptomyces aurantiacus group</taxon>
    </lineage>
</organism>
<reference evidence="2" key="1">
    <citation type="submission" date="2023-07" db="EMBL/GenBank/DDBJ databases">
        <title>Comparative genomics of wheat-associated soil bacteria to identify genetic determinants of phenazine resistance.</title>
        <authorList>
            <person name="Mouncey N."/>
        </authorList>
    </citation>
    <scope>NUCLEOTIDE SEQUENCE</scope>
    <source>
        <strain evidence="2">V4I22</strain>
    </source>
</reference>
<dbReference type="RefSeq" id="WP_306973040.1">
    <property type="nucleotide sequence ID" value="NZ_JAUSYQ010000002.1"/>
</dbReference>
<dbReference type="InterPro" id="IPR032710">
    <property type="entry name" value="NTF2-like_dom_sf"/>
</dbReference>
<name>A0AAW8F7Q2_9ACTN</name>
<evidence type="ECO:0000259" key="1">
    <source>
        <dbReference type="Pfam" id="PF13474"/>
    </source>
</evidence>
<dbReference type="InterPro" id="IPR011944">
    <property type="entry name" value="Steroid_delta5-4_isomerase"/>
</dbReference>
<evidence type="ECO:0000313" key="2">
    <source>
        <dbReference type="EMBL" id="MDQ0905568.1"/>
    </source>
</evidence>
<dbReference type="EMBL" id="JAUSZV010000005">
    <property type="protein sequence ID" value="MDQ0905568.1"/>
    <property type="molecule type" value="Genomic_DNA"/>
</dbReference>
<accession>A0AAW8F7Q2</accession>
<protein>
    <submittedName>
        <fullName evidence="2">Uncharacterized protein (TIGR02246 family)</fullName>
    </submittedName>
</protein>
<dbReference type="AlphaFoldDB" id="A0AAW8F7Q2"/>
<evidence type="ECO:0000313" key="3">
    <source>
        <dbReference type="Proteomes" id="UP001234216"/>
    </source>
</evidence>
<proteinExistence type="predicted"/>
<sequence length="144" mass="15910">MPQDFSDASDDFDASDDEAQIRALITGWAAAVHRGDLAGVIADHAQDLVMFDVPPPHHGIRGLAAYRAAWPPFFAWQAQGACFDIESLDITAGSDVAYAHALVRCATPEELAEHPGFRLRLTFGLRKERGRWLVAHEHHSFPHD</sequence>
<dbReference type="InterPro" id="IPR037401">
    <property type="entry name" value="SnoaL-like"/>
</dbReference>